<dbReference type="EMBL" id="PYGD01000005">
    <property type="protein sequence ID" value="PSK91453.1"/>
    <property type="molecule type" value="Genomic_DNA"/>
</dbReference>
<dbReference type="CDD" id="cd03801">
    <property type="entry name" value="GT4_PimA-like"/>
    <property type="match status" value="1"/>
</dbReference>
<gene>
    <name evidence="1" type="ORF">B0I18_10536</name>
</gene>
<dbReference type="OrthoDB" id="9771846at2"/>
<organism evidence="1 2">
    <name type="scientific">Taibaiella chishuiensis</name>
    <dbReference type="NCBI Taxonomy" id="1434707"/>
    <lineage>
        <taxon>Bacteria</taxon>
        <taxon>Pseudomonadati</taxon>
        <taxon>Bacteroidota</taxon>
        <taxon>Chitinophagia</taxon>
        <taxon>Chitinophagales</taxon>
        <taxon>Chitinophagaceae</taxon>
        <taxon>Taibaiella</taxon>
    </lineage>
</organism>
<dbReference type="AlphaFoldDB" id="A0A2P8D2K3"/>
<dbReference type="PANTHER" id="PTHR12526">
    <property type="entry name" value="GLYCOSYLTRANSFERASE"/>
    <property type="match status" value="1"/>
</dbReference>
<dbReference type="Gene3D" id="3.40.50.2000">
    <property type="entry name" value="Glycogen Phosphorylase B"/>
    <property type="match status" value="2"/>
</dbReference>
<accession>A0A2P8D2K3</accession>
<reference evidence="1 2" key="1">
    <citation type="submission" date="2018-03" db="EMBL/GenBank/DDBJ databases">
        <title>Genomic Encyclopedia of Type Strains, Phase III (KMG-III): the genomes of soil and plant-associated and newly described type strains.</title>
        <authorList>
            <person name="Whitman W."/>
        </authorList>
    </citation>
    <scope>NUCLEOTIDE SEQUENCE [LARGE SCALE GENOMIC DNA]</scope>
    <source>
        <strain evidence="1 2">CGMCC 1.12700</strain>
    </source>
</reference>
<evidence type="ECO:0000313" key="1">
    <source>
        <dbReference type="EMBL" id="PSK91453.1"/>
    </source>
</evidence>
<evidence type="ECO:0000313" key="2">
    <source>
        <dbReference type="Proteomes" id="UP000240572"/>
    </source>
</evidence>
<keyword evidence="1" id="KW-0808">Transferase</keyword>
<dbReference type="GO" id="GO:0016740">
    <property type="term" value="F:transferase activity"/>
    <property type="evidence" value="ECO:0007669"/>
    <property type="project" value="UniProtKB-KW"/>
</dbReference>
<sequence>MKKIIYYTHIYFLDVALEVVRQLAEHYEVYLYIELAPESLRANIFNLDADLNDYKTITPFAEVQDRWNLDYYKPYFEKLKAVNFVIFGINRSISLYAWRKSFAIRASFRMINPDYIHYDDFSIRQLWMVPFFTLNKKRFVLNVHDPKPHSGEKSLKRALIKRAIFRSAGRFVCFSKYSSELLAAFEDGRKITDLRLTPYTFYRNYRHTERGIPGQITFAFVGRLATYKGIDLFIEAAALIGARYPEARFIIAGKPVGGYVLDAATLPGQQLDCRIRHIENEELVTIIGESDVVVCPYRDATQSGVMMTAFALEKPVIVSPVGGLPEYVAQGTGIVMQDTTGIALSRAMENFIHQQRAQNRQPDPETYDSKEPRAYNVNQFTKIYK</sequence>
<keyword evidence="2" id="KW-1185">Reference proteome</keyword>
<dbReference type="SUPFAM" id="SSF53756">
    <property type="entry name" value="UDP-Glycosyltransferase/glycogen phosphorylase"/>
    <property type="match status" value="1"/>
</dbReference>
<dbReference type="RefSeq" id="WP_106523354.1">
    <property type="nucleotide sequence ID" value="NZ_PYGD01000005.1"/>
</dbReference>
<name>A0A2P8D2K3_9BACT</name>
<comment type="caution">
    <text evidence="1">The sequence shown here is derived from an EMBL/GenBank/DDBJ whole genome shotgun (WGS) entry which is preliminary data.</text>
</comment>
<protein>
    <submittedName>
        <fullName evidence="1">Glycosyltransferase involved in cell wall biosynthesis</fullName>
    </submittedName>
</protein>
<dbReference type="Pfam" id="PF13692">
    <property type="entry name" value="Glyco_trans_1_4"/>
    <property type="match status" value="1"/>
</dbReference>
<dbReference type="Proteomes" id="UP000240572">
    <property type="component" value="Unassembled WGS sequence"/>
</dbReference>
<proteinExistence type="predicted"/>